<comment type="caution">
    <text evidence="3">The sequence shown here is derived from an EMBL/GenBank/DDBJ whole genome shotgun (WGS) entry which is preliminary data.</text>
</comment>
<evidence type="ECO:0000313" key="4">
    <source>
        <dbReference type="Proteomes" id="UP000726105"/>
    </source>
</evidence>
<dbReference type="Gene3D" id="3.10.129.10">
    <property type="entry name" value="Hotdog Thioesterase"/>
    <property type="match status" value="1"/>
</dbReference>
<dbReference type="NCBIfam" id="TIGR00369">
    <property type="entry name" value="unchar_dom_1"/>
    <property type="match status" value="1"/>
</dbReference>
<dbReference type="InterPro" id="IPR029069">
    <property type="entry name" value="HotDog_dom_sf"/>
</dbReference>
<dbReference type="GO" id="GO:0016289">
    <property type="term" value="F:acyl-CoA hydrolase activity"/>
    <property type="evidence" value="ECO:0007669"/>
    <property type="project" value="TreeGrafter"/>
</dbReference>
<evidence type="ECO:0000313" key="3">
    <source>
        <dbReference type="EMBL" id="MBK7274181.1"/>
    </source>
</evidence>
<dbReference type="Proteomes" id="UP000726105">
    <property type="component" value="Unassembled WGS sequence"/>
</dbReference>
<gene>
    <name evidence="3" type="primary">paaI</name>
    <name evidence="3" type="ORF">IPI13_13775</name>
</gene>
<dbReference type="EMBL" id="JADJIB010000005">
    <property type="protein sequence ID" value="MBK7274181.1"/>
    <property type="molecule type" value="Genomic_DNA"/>
</dbReference>
<proteinExistence type="predicted"/>
<feature type="domain" description="Thioesterase" evidence="2">
    <location>
        <begin position="48"/>
        <end position="120"/>
    </location>
</feature>
<reference evidence="3 4" key="1">
    <citation type="submission" date="2020-10" db="EMBL/GenBank/DDBJ databases">
        <title>Connecting structure to function with the recovery of over 1000 high-quality activated sludge metagenome-assembled genomes encoding full-length rRNA genes using long-read sequencing.</title>
        <authorList>
            <person name="Singleton C.M."/>
            <person name="Petriglieri F."/>
            <person name="Kristensen J.M."/>
            <person name="Kirkegaard R.H."/>
            <person name="Michaelsen T.Y."/>
            <person name="Andersen M.H."/>
            <person name="Karst S.M."/>
            <person name="Dueholm M.S."/>
            <person name="Nielsen P.H."/>
            <person name="Albertsen M."/>
        </authorList>
    </citation>
    <scope>NUCLEOTIDE SEQUENCE [LARGE SCALE GENOMIC DNA]</scope>
    <source>
        <strain evidence="3">Ega_18-Q3-R5-49_MAXAC.001</strain>
    </source>
</reference>
<evidence type="ECO:0000256" key="1">
    <source>
        <dbReference type="ARBA" id="ARBA00022801"/>
    </source>
</evidence>
<accession>A0A935M6A6</accession>
<dbReference type="InterPro" id="IPR003736">
    <property type="entry name" value="PAAI_dom"/>
</dbReference>
<organism evidence="3 4">
    <name type="scientific">Candidatus Phosphoribacter hodrii</name>
    <dbReference type="NCBI Taxonomy" id="2953743"/>
    <lineage>
        <taxon>Bacteria</taxon>
        <taxon>Bacillati</taxon>
        <taxon>Actinomycetota</taxon>
        <taxon>Actinomycetes</taxon>
        <taxon>Micrococcales</taxon>
        <taxon>Dermatophilaceae</taxon>
        <taxon>Candidatus Phosphoribacter</taxon>
    </lineage>
</organism>
<dbReference type="InterPro" id="IPR006683">
    <property type="entry name" value="Thioestr_dom"/>
</dbReference>
<protein>
    <submittedName>
        <fullName evidence="3">Hydroxyphenylacetyl-CoA thioesterase PaaI</fullName>
    </submittedName>
</protein>
<dbReference type="Pfam" id="PF03061">
    <property type="entry name" value="4HBT"/>
    <property type="match status" value="1"/>
</dbReference>
<dbReference type="PANTHER" id="PTHR42856">
    <property type="entry name" value="ACYL-COENZYME A THIOESTERASE PAAI"/>
    <property type="match status" value="1"/>
</dbReference>
<dbReference type="InterPro" id="IPR011973">
    <property type="entry name" value="PaaD"/>
</dbReference>
<sequence>MPGFDLGFLEDQWDDDQASRHIGVEIQLLELDHAVFSLKITEHLVNGHGIVHGGYIFTLADTTFAYACNSRGLTTVAAGVDITFVQAAYLGDVLVADARVRANWGRSGITDVTVIRESDGALVAEFRGRSRQIPPKATPTALA</sequence>
<dbReference type="AlphaFoldDB" id="A0A935M6A6"/>
<dbReference type="SUPFAM" id="SSF54637">
    <property type="entry name" value="Thioesterase/thiol ester dehydrase-isomerase"/>
    <property type="match status" value="1"/>
</dbReference>
<keyword evidence="1" id="KW-0378">Hydrolase</keyword>
<name>A0A935M6A6_9MICO</name>
<dbReference type="NCBIfam" id="TIGR02286">
    <property type="entry name" value="PaaD"/>
    <property type="match status" value="1"/>
</dbReference>
<evidence type="ECO:0000259" key="2">
    <source>
        <dbReference type="Pfam" id="PF03061"/>
    </source>
</evidence>
<dbReference type="CDD" id="cd03443">
    <property type="entry name" value="PaaI_thioesterase"/>
    <property type="match status" value="1"/>
</dbReference>
<dbReference type="PANTHER" id="PTHR42856:SF1">
    <property type="entry name" value="ACYL-COENZYME A THIOESTERASE PAAI"/>
    <property type="match status" value="1"/>
</dbReference>
<dbReference type="InterPro" id="IPR052723">
    <property type="entry name" value="Acyl-CoA_thioesterase_PaaI"/>
</dbReference>